<evidence type="ECO:0000256" key="1">
    <source>
        <dbReference type="SAM" id="MobiDB-lite"/>
    </source>
</evidence>
<feature type="compositionally biased region" description="Basic residues" evidence="1">
    <location>
        <begin position="1"/>
        <end position="12"/>
    </location>
</feature>
<dbReference type="AlphaFoldDB" id="A0AAD6HWL5"/>
<protein>
    <submittedName>
        <fullName evidence="2">Uncharacterized protein</fullName>
    </submittedName>
</protein>
<comment type="caution">
    <text evidence="2">The sequence shown here is derived from an EMBL/GenBank/DDBJ whole genome shotgun (WGS) entry which is preliminary data.</text>
</comment>
<name>A0AAD6HWL5_9EURO</name>
<dbReference type="InterPro" id="IPR015943">
    <property type="entry name" value="WD40/YVTN_repeat-like_dom_sf"/>
</dbReference>
<keyword evidence="3" id="KW-1185">Reference proteome</keyword>
<evidence type="ECO:0000313" key="2">
    <source>
        <dbReference type="EMBL" id="KAJ5740700.1"/>
    </source>
</evidence>
<dbReference type="SUPFAM" id="SSF50998">
    <property type="entry name" value="Quinoprotein alcohol dehydrogenase-like"/>
    <property type="match status" value="1"/>
</dbReference>
<evidence type="ECO:0000313" key="3">
    <source>
        <dbReference type="Proteomes" id="UP001215712"/>
    </source>
</evidence>
<dbReference type="Proteomes" id="UP001215712">
    <property type="component" value="Unassembled WGS sequence"/>
</dbReference>
<dbReference type="InterPro" id="IPR011047">
    <property type="entry name" value="Quinoprotein_ADH-like_sf"/>
</dbReference>
<proteinExistence type="predicted"/>
<sequence length="86" mass="9677">MLRRTLKGHSNRVRSMAFSPDGQTDTQTGKELQTLEGYPALVASIVGQIQTQSDPHISVANDWVAFRNQNLIWLPAEYRRFSCSAI</sequence>
<feature type="region of interest" description="Disordered" evidence="1">
    <location>
        <begin position="1"/>
        <end position="28"/>
    </location>
</feature>
<accession>A0AAD6HWL5</accession>
<organism evidence="2 3">
    <name type="scientific">Penicillium malachiteum</name>
    <dbReference type="NCBI Taxonomy" id="1324776"/>
    <lineage>
        <taxon>Eukaryota</taxon>
        <taxon>Fungi</taxon>
        <taxon>Dikarya</taxon>
        <taxon>Ascomycota</taxon>
        <taxon>Pezizomycotina</taxon>
        <taxon>Eurotiomycetes</taxon>
        <taxon>Eurotiomycetidae</taxon>
        <taxon>Eurotiales</taxon>
        <taxon>Aspergillaceae</taxon>
        <taxon>Penicillium</taxon>
    </lineage>
</organism>
<gene>
    <name evidence="2" type="ORF">N7493_000572</name>
</gene>
<dbReference type="Gene3D" id="2.130.10.10">
    <property type="entry name" value="YVTN repeat-like/Quinoprotein amine dehydrogenase"/>
    <property type="match status" value="1"/>
</dbReference>
<dbReference type="EMBL" id="JAQJAN010000001">
    <property type="protein sequence ID" value="KAJ5740700.1"/>
    <property type="molecule type" value="Genomic_DNA"/>
</dbReference>
<reference evidence="2" key="2">
    <citation type="submission" date="2023-01" db="EMBL/GenBank/DDBJ databases">
        <authorList>
            <person name="Petersen C."/>
        </authorList>
    </citation>
    <scope>NUCLEOTIDE SEQUENCE</scope>
    <source>
        <strain evidence="2">IBT 17514</strain>
    </source>
</reference>
<reference evidence="2" key="1">
    <citation type="journal article" date="2023" name="IMA Fungus">
        <title>Comparative genomic study of the Penicillium genus elucidates a diverse pangenome and 15 lateral gene transfer events.</title>
        <authorList>
            <person name="Petersen C."/>
            <person name="Sorensen T."/>
            <person name="Nielsen M.R."/>
            <person name="Sondergaard T.E."/>
            <person name="Sorensen J.L."/>
            <person name="Fitzpatrick D.A."/>
            <person name="Frisvad J.C."/>
            <person name="Nielsen K.L."/>
        </authorList>
    </citation>
    <scope>NUCLEOTIDE SEQUENCE</scope>
    <source>
        <strain evidence="2">IBT 17514</strain>
    </source>
</reference>